<sequence length="341" mass="38220">MKDVAKLAGVSLSTVSFVINNTQGQTITEATRSKIWKAIEELDYKPNHLARGMRSKRANAIGVVTAYNIKHLYFLEIINGILDAANTLEYTVTMCNAASDLSEDSSWIRFFEEKRIDGILFIASAHTGDSRQEQQYIEMFKRHGIPFVVIYGSTADKDTSYVNIDFYQNGYDACRHLHERGYSNLLYIAPMDKDHKTPFLPRTERDRISGYEDALALTGSPQSWIVHLPRDFRKQDPSGILAELDSSRQPGGIVTCWATYGLQILNLARDLGIPVPGQMSVIALDSLPYLEHTSPGLSSMQLPFYEIARKGTELLVQQLNGGRQAAVRLNIPCELVVREST</sequence>
<reference evidence="5" key="1">
    <citation type="submission" date="2014-08" db="EMBL/GenBank/DDBJ databases">
        <title>Comparative genomics of the Paenibacillus odorifer group.</title>
        <authorList>
            <person name="den Bakker H.C."/>
            <person name="Tsai Y.-C.Y.-C."/>
            <person name="Martin N."/>
            <person name="Korlach J."/>
            <person name="Wiedmann M."/>
        </authorList>
    </citation>
    <scope>NUCLEOTIDE SEQUENCE [LARGE SCALE GENOMIC DNA]</scope>
    <source>
        <strain evidence="5">DSM 13188</strain>
    </source>
</reference>
<evidence type="ECO:0000256" key="3">
    <source>
        <dbReference type="ARBA" id="ARBA00023163"/>
    </source>
</evidence>
<dbReference type="InterPro" id="IPR000843">
    <property type="entry name" value="HTH_LacI"/>
</dbReference>
<dbReference type="InterPro" id="IPR010982">
    <property type="entry name" value="Lambda_DNA-bd_dom_sf"/>
</dbReference>
<organism evidence="5 6">
    <name type="scientific">Paenibacillus borealis</name>
    <dbReference type="NCBI Taxonomy" id="160799"/>
    <lineage>
        <taxon>Bacteria</taxon>
        <taxon>Bacillati</taxon>
        <taxon>Bacillota</taxon>
        <taxon>Bacilli</taxon>
        <taxon>Bacillales</taxon>
        <taxon>Paenibacillaceae</taxon>
        <taxon>Paenibacillus</taxon>
    </lineage>
</organism>
<dbReference type="HOGENOM" id="CLU_037628_6_1_9"/>
<feature type="domain" description="HTH lacI-type" evidence="4">
    <location>
        <begin position="1"/>
        <end position="55"/>
    </location>
</feature>
<evidence type="ECO:0000259" key="4">
    <source>
        <dbReference type="PROSITE" id="PS50932"/>
    </source>
</evidence>
<dbReference type="GO" id="GO:0000976">
    <property type="term" value="F:transcription cis-regulatory region binding"/>
    <property type="evidence" value="ECO:0007669"/>
    <property type="project" value="TreeGrafter"/>
</dbReference>
<evidence type="ECO:0000313" key="5">
    <source>
        <dbReference type="EMBL" id="AIQ57429.1"/>
    </source>
</evidence>
<keyword evidence="6" id="KW-1185">Reference proteome</keyword>
<dbReference type="Gene3D" id="1.10.260.40">
    <property type="entry name" value="lambda repressor-like DNA-binding domains"/>
    <property type="match status" value="1"/>
</dbReference>
<evidence type="ECO:0000256" key="1">
    <source>
        <dbReference type="ARBA" id="ARBA00023015"/>
    </source>
</evidence>
<keyword evidence="3" id="KW-0804">Transcription</keyword>
<dbReference type="SUPFAM" id="SSF47413">
    <property type="entry name" value="lambda repressor-like DNA-binding domains"/>
    <property type="match status" value="1"/>
</dbReference>
<dbReference type="Gene3D" id="3.40.50.2300">
    <property type="match status" value="2"/>
</dbReference>
<keyword evidence="1" id="KW-0805">Transcription regulation</keyword>
<name>A0A089MLN6_PAEBO</name>
<dbReference type="CDD" id="cd06267">
    <property type="entry name" value="PBP1_LacI_sugar_binding-like"/>
    <property type="match status" value="1"/>
</dbReference>
<dbReference type="InterPro" id="IPR028082">
    <property type="entry name" value="Peripla_BP_I"/>
</dbReference>
<accession>A0A089MLN6</accession>
<dbReference type="PANTHER" id="PTHR30146">
    <property type="entry name" value="LACI-RELATED TRANSCRIPTIONAL REPRESSOR"/>
    <property type="match status" value="1"/>
</dbReference>
<proteinExistence type="predicted"/>
<dbReference type="EMBL" id="CP009285">
    <property type="protein sequence ID" value="AIQ57429.1"/>
    <property type="molecule type" value="Genomic_DNA"/>
</dbReference>
<dbReference type="GO" id="GO:0003700">
    <property type="term" value="F:DNA-binding transcription factor activity"/>
    <property type="evidence" value="ECO:0007669"/>
    <property type="project" value="TreeGrafter"/>
</dbReference>
<evidence type="ECO:0000313" key="6">
    <source>
        <dbReference type="Proteomes" id="UP000029518"/>
    </source>
</evidence>
<dbReference type="Proteomes" id="UP000029518">
    <property type="component" value="Chromosome"/>
</dbReference>
<dbReference type="InterPro" id="IPR046335">
    <property type="entry name" value="LacI/GalR-like_sensor"/>
</dbReference>
<dbReference type="CDD" id="cd01392">
    <property type="entry name" value="HTH_LacI"/>
    <property type="match status" value="1"/>
</dbReference>
<dbReference type="RefSeq" id="WP_042211668.1">
    <property type="nucleotide sequence ID" value="NZ_CP009285.1"/>
</dbReference>
<protein>
    <recommendedName>
        <fullName evidence="4">HTH lacI-type domain-containing protein</fullName>
    </recommendedName>
</protein>
<dbReference type="Pfam" id="PF13377">
    <property type="entry name" value="Peripla_BP_3"/>
    <property type="match status" value="1"/>
</dbReference>
<gene>
    <name evidence="5" type="ORF">PBOR_11220</name>
</gene>
<dbReference type="AlphaFoldDB" id="A0A089MLN6"/>
<evidence type="ECO:0000256" key="2">
    <source>
        <dbReference type="ARBA" id="ARBA00023125"/>
    </source>
</evidence>
<keyword evidence="2" id="KW-0238">DNA-binding</keyword>
<dbReference type="SMART" id="SM00354">
    <property type="entry name" value="HTH_LACI"/>
    <property type="match status" value="1"/>
</dbReference>
<dbReference type="PROSITE" id="PS50932">
    <property type="entry name" value="HTH_LACI_2"/>
    <property type="match status" value="1"/>
</dbReference>
<dbReference type="Pfam" id="PF00356">
    <property type="entry name" value="LacI"/>
    <property type="match status" value="1"/>
</dbReference>
<dbReference type="SUPFAM" id="SSF53822">
    <property type="entry name" value="Periplasmic binding protein-like I"/>
    <property type="match status" value="1"/>
</dbReference>
<dbReference type="PANTHER" id="PTHR30146:SF109">
    <property type="entry name" value="HTH-TYPE TRANSCRIPTIONAL REGULATOR GALS"/>
    <property type="match status" value="1"/>
</dbReference>
<dbReference type="PROSITE" id="PS00356">
    <property type="entry name" value="HTH_LACI_1"/>
    <property type="match status" value="1"/>
</dbReference>
<dbReference type="KEGG" id="pbd:PBOR_11220"/>